<organism evidence="2">
    <name type="scientific">Lygus hesperus</name>
    <name type="common">Western plant bug</name>
    <dbReference type="NCBI Taxonomy" id="30085"/>
    <lineage>
        <taxon>Eukaryota</taxon>
        <taxon>Metazoa</taxon>
        <taxon>Ecdysozoa</taxon>
        <taxon>Arthropoda</taxon>
        <taxon>Hexapoda</taxon>
        <taxon>Insecta</taxon>
        <taxon>Pterygota</taxon>
        <taxon>Neoptera</taxon>
        <taxon>Paraneoptera</taxon>
        <taxon>Hemiptera</taxon>
        <taxon>Heteroptera</taxon>
        <taxon>Panheteroptera</taxon>
        <taxon>Cimicomorpha</taxon>
        <taxon>Miridae</taxon>
        <taxon>Mirini</taxon>
        <taxon>Lygus</taxon>
    </lineage>
</organism>
<evidence type="ECO:0000256" key="1">
    <source>
        <dbReference type="SAM" id="Phobius"/>
    </source>
</evidence>
<evidence type="ECO:0000313" key="2">
    <source>
        <dbReference type="EMBL" id="JAG15344.1"/>
    </source>
</evidence>
<sequence>MFPLAGAAATGGLQLLTRCGKRAGEDVFCKAYEYCSEHSLSCESCSNPCNETGNNFDEGICVSNCQDFIHDKIKRYITTDDHRKPINDLQEQIESLRDQVAISLCLSVVLIVVMGVIGGFLWLRHRRLIKKEQELMDQKITVTTIANNNVCNDLGMKPPSSASNTVAPSVITDITRLSSRRPEEDSTLEYAYDNQGMVPSPIVRDPRDETIF</sequence>
<keyword evidence="1" id="KW-0472">Membrane</keyword>
<evidence type="ECO:0000313" key="3">
    <source>
        <dbReference type="EMBL" id="JAG57685.1"/>
    </source>
</evidence>
<keyword evidence="1" id="KW-0812">Transmembrane</keyword>
<accession>A0A0A9X5S2</accession>
<keyword evidence="2" id="KW-0413">Isomerase</keyword>
<dbReference type="EMBL" id="GDHC01009407">
    <property type="protein sequence ID" value="JAQ09222.1"/>
    <property type="molecule type" value="Transcribed_RNA"/>
</dbReference>
<dbReference type="EMBL" id="GBRD01008134">
    <property type="protein sequence ID" value="JAG57687.1"/>
    <property type="molecule type" value="Transcribed_RNA"/>
</dbReference>
<dbReference type="EMBL" id="GDHC01000299">
    <property type="protein sequence ID" value="JAQ18330.1"/>
    <property type="molecule type" value="Transcribed_RNA"/>
</dbReference>
<dbReference type="GO" id="GO:0016853">
    <property type="term" value="F:isomerase activity"/>
    <property type="evidence" value="ECO:0007669"/>
    <property type="project" value="UniProtKB-KW"/>
</dbReference>
<protein>
    <submittedName>
        <fullName evidence="2">1-(5-phosphoribosyl)-5-[(5-phosphoribosylamino)methylideneamino] imidazole-4-carboxamide isomerase</fullName>
    </submittedName>
</protein>
<dbReference type="EMBL" id="GBRD01008136">
    <property type="protein sequence ID" value="JAG57685.1"/>
    <property type="molecule type" value="Transcribed_RNA"/>
</dbReference>
<reference evidence="4" key="4">
    <citation type="journal article" date="2016" name="Gigascience">
        <title>De novo construction of an expanded transcriptome assembly for the western tarnished plant bug, Lygus hesperus.</title>
        <authorList>
            <person name="Tassone E.E."/>
            <person name="Geib S.M."/>
            <person name="Hall B."/>
            <person name="Fabrick J.A."/>
            <person name="Brent C.S."/>
            <person name="Hull J.J."/>
        </authorList>
    </citation>
    <scope>NUCLEOTIDE SEQUENCE</scope>
</reference>
<evidence type="ECO:0000313" key="6">
    <source>
        <dbReference type="EMBL" id="JAQ18330.1"/>
    </source>
</evidence>
<name>A0A0A9X5S2_LYGHE</name>
<keyword evidence="1" id="KW-1133">Transmembrane helix</keyword>
<gene>
    <name evidence="2" type="primary">hisA_4</name>
    <name evidence="2" type="ORF">CM83_43329</name>
    <name evidence="5" type="ORF">g.77338</name>
    <name evidence="6" type="ORF">g.77339</name>
    <name evidence="4" type="ORF">g.77341</name>
</gene>
<proteinExistence type="predicted"/>
<dbReference type="AlphaFoldDB" id="A0A0A9X5S2"/>
<feature type="transmembrane region" description="Helical" evidence="1">
    <location>
        <begin position="100"/>
        <end position="123"/>
    </location>
</feature>
<evidence type="ECO:0000313" key="5">
    <source>
        <dbReference type="EMBL" id="JAQ09222.1"/>
    </source>
</evidence>
<reference evidence="2" key="2">
    <citation type="submission" date="2014-07" db="EMBL/GenBank/DDBJ databases">
        <authorList>
            <person name="Hull J."/>
        </authorList>
    </citation>
    <scope>NUCLEOTIDE SEQUENCE</scope>
</reference>
<dbReference type="EMBL" id="GBHO01028260">
    <property type="protein sequence ID" value="JAG15344.1"/>
    <property type="molecule type" value="Transcribed_RNA"/>
</dbReference>
<reference evidence="2" key="1">
    <citation type="journal article" date="2014" name="PLoS ONE">
        <title>Transcriptome-Based Identification of ABC Transporters in the Western Tarnished Plant Bug Lygus hesperus.</title>
        <authorList>
            <person name="Hull J.J."/>
            <person name="Chaney K."/>
            <person name="Geib S.M."/>
            <person name="Fabrick J.A."/>
            <person name="Brent C.S."/>
            <person name="Walsh D."/>
            <person name="Lavine L.C."/>
        </authorList>
    </citation>
    <scope>NUCLEOTIDE SEQUENCE</scope>
</reference>
<dbReference type="EMBL" id="GDHC01012356">
    <property type="protein sequence ID" value="JAQ06273.1"/>
    <property type="molecule type" value="Transcribed_RNA"/>
</dbReference>
<reference evidence="3" key="3">
    <citation type="submission" date="2014-09" db="EMBL/GenBank/DDBJ databases">
        <authorList>
            <person name="Magalhaes I.L.F."/>
            <person name="Oliveira U."/>
            <person name="Santos F.R."/>
            <person name="Vidigal T.H.D.A."/>
            <person name="Brescovit A.D."/>
            <person name="Santos A.J."/>
        </authorList>
    </citation>
    <scope>NUCLEOTIDE SEQUENCE</scope>
</reference>
<evidence type="ECO:0000313" key="4">
    <source>
        <dbReference type="EMBL" id="JAQ06273.1"/>
    </source>
</evidence>